<evidence type="ECO:0000256" key="5">
    <source>
        <dbReference type="ARBA" id="ARBA00023136"/>
    </source>
</evidence>
<organism evidence="7 8">
    <name type="scientific">Micromonospora yangpuensis</name>
    <dbReference type="NCBI Taxonomy" id="683228"/>
    <lineage>
        <taxon>Bacteria</taxon>
        <taxon>Bacillati</taxon>
        <taxon>Actinomycetota</taxon>
        <taxon>Actinomycetes</taxon>
        <taxon>Micromonosporales</taxon>
        <taxon>Micromonosporaceae</taxon>
        <taxon>Micromonospora</taxon>
    </lineage>
</organism>
<feature type="transmembrane region" description="Helical" evidence="6">
    <location>
        <begin position="192"/>
        <end position="213"/>
    </location>
</feature>
<dbReference type="Proteomes" id="UP000198937">
    <property type="component" value="Unassembled WGS sequence"/>
</dbReference>
<reference evidence="7 8" key="1">
    <citation type="submission" date="2016-06" db="EMBL/GenBank/DDBJ databases">
        <authorList>
            <person name="Kjaerup R.B."/>
            <person name="Dalgaard T.S."/>
            <person name="Juul-Madsen H.R."/>
        </authorList>
    </citation>
    <scope>NUCLEOTIDE SEQUENCE [LARGE SCALE GENOMIC DNA]</scope>
    <source>
        <strain evidence="7 8">DSM 45577</strain>
    </source>
</reference>
<evidence type="ECO:0000256" key="3">
    <source>
        <dbReference type="ARBA" id="ARBA00022692"/>
    </source>
</evidence>
<sequence>MTTRSYRHLVLSTDTELVTSALAGFSISLALIVAIGAQNAFVLRQGLRREHVVPVVVTCAVSDALLITAGIAGVGQVVAGQPTLLTAIRWGGAAFLLCYAGLALRRAWRPDTLSPADRPPATLRATLLAALAFTYLNPHVYLDTVLLLGGIAQQQAYRWVFGLGAVAASVVWFTALGAGAHRLAPLLARGGAWRVLDGLIAVVMVVVAATLLLG</sequence>
<keyword evidence="5 6" id="KW-0472">Membrane</keyword>
<keyword evidence="8" id="KW-1185">Reference proteome</keyword>
<feature type="transmembrane region" description="Helical" evidence="6">
    <location>
        <begin position="20"/>
        <end position="43"/>
    </location>
</feature>
<keyword evidence="4 6" id="KW-1133">Transmembrane helix</keyword>
<evidence type="ECO:0000256" key="2">
    <source>
        <dbReference type="ARBA" id="ARBA00022475"/>
    </source>
</evidence>
<evidence type="ECO:0000256" key="4">
    <source>
        <dbReference type="ARBA" id="ARBA00022989"/>
    </source>
</evidence>
<feature type="transmembrane region" description="Helical" evidence="6">
    <location>
        <begin position="55"/>
        <end position="75"/>
    </location>
</feature>
<dbReference type="GO" id="GO:0015171">
    <property type="term" value="F:amino acid transmembrane transporter activity"/>
    <property type="evidence" value="ECO:0007669"/>
    <property type="project" value="TreeGrafter"/>
</dbReference>
<gene>
    <name evidence="7" type="ORF">GA0070617_1201</name>
</gene>
<protein>
    <submittedName>
        <fullName evidence="7">L-lysine exporter family protein LysE/ArgO</fullName>
    </submittedName>
</protein>
<evidence type="ECO:0000313" key="7">
    <source>
        <dbReference type="EMBL" id="SCL49503.1"/>
    </source>
</evidence>
<name>A0A1C6U6E9_9ACTN</name>
<dbReference type="STRING" id="683228.GA0070617_1201"/>
<proteinExistence type="predicted"/>
<dbReference type="InterPro" id="IPR001123">
    <property type="entry name" value="LeuE-type"/>
</dbReference>
<dbReference type="AlphaFoldDB" id="A0A1C6U6E9"/>
<dbReference type="EMBL" id="FMIA01000002">
    <property type="protein sequence ID" value="SCL49503.1"/>
    <property type="molecule type" value="Genomic_DNA"/>
</dbReference>
<dbReference type="GO" id="GO:0005886">
    <property type="term" value="C:plasma membrane"/>
    <property type="evidence" value="ECO:0007669"/>
    <property type="project" value="UniProtKB-SubCell"/>
</dbReference>
<keyword evidence="2" id="KW-1003">Cell membrane</keyword>
<accession>A0A1C6U6E9</accession>
<comment type="subcellular location">
    <subcellularLocation>
        <location evidence="1">Cell membrane</location>
        <topology evidence="1">Multi-pass membrane protein</topology>
    </subcellularLocation>
</comment>
<dbReference type="PANTHER" id="PTHR30086:SF20">
    <property type="entry name" value="ARGININE EXPORTER PROTEIN ARGO-RELATED"/>
    <property type="match status" value="1"/>
</dbReference>
<keyword evidence="3 6" id="KW-0812">Transmembrane</keyword>
<evidence type="ECO:0000256" key="6">
    <source>
        <dbReference type="SAM" id="Phobius"/>
    </source>
</evidence>
<evidence type="ECO:0000256" key="1">
    <source>
        <dbReference type="ARBA" id="ARBA00004651"/>
    </source>
</evidence>
<feature type="transmembrane region" description="Helical" evidence="6">
    <location>
        <begin position="156"/>
        <end position="180"/>
    </location>
</feature>
<dbReference type="Pfam" id="PF01810">
    <property type="entry name" value="LysE"/>
    <property type="match status" value="1"/>
</dbReference>
<evidence type="ECO:0000313" key="8">
    <source>
        <dbReference type="Proteomes" id="UP000198937"/>
    </source>
</evidence>
<dbReference type="PANTHER" id="PTHR30086">
    <property type="entry name" value="ARGININE EXPORTER PROTEIN ARGO"/>
    <property type="match status" value="1"/>
</dbReference>
<feature type="transmembrane region" description="Helical" evidence="6">
    <location>
        <begin position="87"/>
        <end position="108"/>
    </location>
</feature>